<feature type="transmembrane region" description="Helical" evidence="1">
    <location>
        <begin position="120"/>
        <end position="138"/>
    </location>
</feature>
<evidence type="ECO:0000256" key="1">
    <source>
        <dbReference type="SAM" id="Phobius"/>
    </source>
</evidence>
<proteinExistence type="predicted"/>
<dbReference type="RefSeq" id="WP_316513861.1">
    <property type="nucleotide sequence ID" value="NZ_OY726395.1"/>
</dbReference>
<name>A0ABN9NY15_9MYCO</name>
<keyword evidence="1" id="KW-0472">Membrane</keyword>
<dbReference type="Pfam" id="PF11377">
    <property type="entry name" value="DUF3180"/>
    <property type="match status" value="1"/>
</dbReference>
<reference evidence="2 3" key="1">
    <citation type="submission" date="2023-08" db="EMBL/GenBank/DDBJ databases">
        <authorList>
            <person name="Folkvardsen B D."/>
            <person name="Norman A."/>
        </authorList>
    </citation>
    <scope>NUCLEOTIDE SEQUENCE [LARGE SCALE GENOMIC DNA]</scope>
    <source>
        <strain evidence="2 3">Mu0050</strain>
    </source>
</reference>
<accession>A0ABN9NY15</accession>
<organism evidence="2 3">
    <name type="scientific">[Mycobacterium] wendilense</name>
    <dbReference type="NCBI Taxonomy" id="3064284"/>
    <lineage>
        <taxon>Bacteria</taxon>
        <taxon>Bacillati</taxon>
        <taxon>Actinomycetota</taxon>
        <taxon>Actinomycetes</taxon>
        <taxon>Mycobacteriales</taxon>
        <taxon>Mycobacteriaceae</taxon>
        <taxon>Mycolicibacter</taxon>
    </lineage>
</organism>
<keyword evidence="1" id="KW-0812">Transmembrane</keyword>
<dbReference type="EMBL" id="OY726395">
    <property type="protein sequence ID" value="CAJ1579147.1"/>
    <property type="molecule type" value="Genomic_DNA"/>
</dbReference>
<protein>
    <submittedName>
        <fullName evidence="2">DUF3180 domain-containing protein</fullName>
    </submittedName>
</protein>
<evidence type="ECO:0000313" key="3">
    <source>
        <dbReference type="Proteomes" id="UP001190466"/>
    </source>
</evidence>
<gene>
    <name evidence="2" type="ORF">MU0050_000362</name>
</gene>
<evidence type="ECO:0000313" key="2">
    <source>
        <dbReference type="EMBL" id="CAJ1579147.1"/>
    </source>
</evidence>
<feature type="transmembrane region" description="Helical" evidence="1">
    <location>
        <begin position="34"/>
        <end position="54"/>
    </location>
</feature>
<sequence>MGPTRKRDLAVAVLVAGIAGYLAVFLLYRWFPPLTAWTGISLAAVAVGEAVWGWQVRTKIAAGQIGLGPGRLNPLAVARTVVIAKASAWVGALMLGWWLAVLAYLAPQRDIRVAQADTPGALIAAVCAFALLVAALWLQHCCRSPSDGPEDPDEERTRSERD</sequence>
<keyword evidence="1" id="KW-1133">Transmembrane helix</keyword>
<dbReference type="Proteomes" id="UP001190466">
    <property type="component" value="Chromosome"/>
</dbReference>
<feature type="transmembrane region" description="Helical" evidence="1">
    <location>
        <begin position="9"/>
        <end position="28"/>
    </location>
</feature>
<feature type="transmembrane region" description="Helical" evidence="1">
    <location>
        <begin position="75"/>
        <end position="100"/>
    </location>
</feature>
<dbReference type="InterPro" id="IPR021517">
    <property type="entry name" value="DUF3180"/>
</dbReference>
<keyword evidence="3" id="KW-1185">Reference proteome</keyword>